<proteinExistence type="predicted"/>
<dbReference type="AlphaFoldDB" id="A0A368Y372"/>
<name>A0A368Y372_9BURK</name>
<dbReference type="RefSeq" id="WP_170168117.1">
    <property type="nucleotide sequence ID" value="NZ_QPJK01000002.1"/>
</dbReference>
<protein>
    <recommendedName>
        <fullName evidence="4">Lipoprotein</fullName>
    </recommendedName>
</protein>
<gene>
    <name evidence="2" type="ORF">DES41_102130</name>
</gene>
<keyword evidence="1" id="KW-1133">Transmembrane helix</keyword>
<dbReference type="PROSITE" id="PS51257">
    <property type="entry name" value="PROKAR_LIPOPROTEIN"/>
    <property type="match status" value="1"/>
</dbReference>
<keyword evidence="3" id="KW-1185">Reference proteome</keyword>
<keyword evidence="1" id="KW-0812">Transmembrane</keyword>
<dbReference type="Proteomes" id="UP000252884">
    <property type="component" value="Unassembled WGS sequence"/>
</dbReference>
<organism evidence="2 3">
    <name type="scientific">Pseudorhodoferax soli</name>
    <dbReference type="NCBI Taxonomy" id="545864"/>
    <lineage>
        <taxon>Bacteria</taxon>
        <taxon>Pseudomonadati</taxon>
        <taxon>Pseudomonadota</taxon>
        <taxon>Betaproteobacteria</taxon>
        <taxon>Burkholderiales</taxon>
        <taxon>Comamonadaceae</taxon>
    </lineage>
</organism>
<feature type="transmembrane region" description="Helical" evidence="1">
    <location>
        <begin position="39"/>
        <end position="56"/>
    </location>
</feature>
<evidence type="ECO:0000256" key="1">
    <source>
        <dbReference type="SAM" id="Phobius"/>
    </source>
</evidence>
<evidence type="ECO:0000313" key="3">
    <source>
        <dbReference type="Proteomes" id="UP000252884"/>
    </source>
</evidence>
<comment type="caution">
    <text evidence="2">The sequence shown here is derived from an EMBL/GenBank/DDBJ whole genome shotgun (WGS) entry which is preliminary data.</text>
</comment>
<keyword evidence="1" id="KW-0472">Membrane</keyword>
<reference evidence="2 3" key="1">
    <citation type="submission" date="2018-07" db="EMBL/GenBank/DDBJ databases">
        <title>Genomic Encyclopedia of Type Strains, Phase IV (KMG-IV): sequencing the most valuable type-strain genomes for metagenomic binning, comparative biology and taxonomic classification.</title>
        <authorList>
            <person name="Goeker M."/>
        </authorList>
    </citation>
    <scope>NUCLEOTIDE SEQUENCE [LARGE SCALE GENOMIC DNA]</scope>
    <source>
        <strain evidence="2 3">DSM 21634</strain>
    </source>
</reference>
<dbReference type="EMBL" id="QPJK01000002">
    <property type="protein sequence ID" value="RCW73816.1"/>
    <property type="molecule type" value="Genomic_DNA"/>
</dbReference>
<accession>A0A368Y372</accession>
<evidence type="ECO:0008006" key="4">
    <source>
        <dbReference type="Google" id="ProtNLM"/>
    </source>
</evidence>
<sequence length="63" mass="6023">MKDRLKRAATQPLTAVLGLGVAGAGCIVAGVGLIAGTGWALAVGGAFLLAAASLIAKGMSTDV</sequence>
<evidence type="ECO:0000313" key="2">
    <source>
        <dbReference type="EMBL" id="RCW73816.1"/>
    </source>
</evidence>
<feature type="transmembrane region" description="Helical" evidence="1">
    <location>
        <begin position="12"/>
        <end position="33"/>
    </location>
</feature>